<dbReference type="RefSeq" id="WP_096464890.1">
    <property type="nucleotide sequence ID" value="NZ_AP017312.1"/>
</dbReference>
<dbReference type="OrthoDB" id="9774451at2"/>
<dbReference type="GO" id="GO:0016020">
    <property type="term" value="C:membrane"/>
    <property type="evidence" value="ECO:0007669"/>
    <property type="project" value="InterPro"/>
</dbReference>
<reference evidence="2 3" key="1">
    <citation type="submission" date="2015-12" db="EMBL/GenBank/DDBJ databases">
        <title>Genome sequence of Aneurinibacillus soli.</title>
        <authorList>
            <person name="Lee J.S."/>
            <person name="Lee K.C."/>
            <person name="Kim K.K."/>
            <person name="Lee B.W."/>
        </authorList>
    </citation>
    <scope>NUCLEOTIDE SEQUENCE [LARGE SCALE GENOMIC DNA]</scope>
    <source>
        <strain evidence="2 3">CB4</strain>
    </source>
</reference>
<dbReference type="SMART" id="SM00079">
    <property type="entry name" value="PBPe"/>
    <property type="match status" value="1"/>
</dbReference>
<keyword evidence="1" id="KW-0732">Signal</keyword>
<evidence type="ECO:0000313" key="3">
    <source>
        <dbReference type="Proteomes" id="UP000217696"/>
    </source>
</evidence>
<dbReference type="InterPro" id="IPR001638">
    <property type="entry name" value="Solute-binding_3/MltF_N"/>
</dbReference>
<gene>
    <name evidence="2" type="primary">artJ</name>
    <name evidence="2" type="ORF">CB4_01677</name>
</gene>
<proteinExistence type="predicted"/>
<evidence type="ECO:0000256" key="1">
    <source>
        <dbReference type="ARBA" id="ARBA00022729"/>
    </source>
</evidence>
<dbReference type="Pfam" id="PF00497">
    <property type="entry name" value="SBP_bac_3"/>
    <property type="match status" value="1"/>
</dbReference>
<sequence>MKKKWTALLIAMLALTVFAVGCGSKGDGQAANKIIVGTDASFPPFESLAPDGKPEGFDIDLINAIAKSQNMNIEAKHVGWDPMMAGLENGSVQVGIAGITMNDDRKKQFDFTDPYFTAKQAILLKNSAPDVKTIADLKGKKIGVQSGTTGQAVVEKNFGKGYTGLKGFDDIASAIDDMKNGRIDAVVADNAVIKKFKEQLQLNDVKIVEDKTINQEQYGIAVKKGNKELLNTLNKGLKAVKADGTYDKIYAKYFNK</sequence>
<dbReference type="Gene3D" id="3.40.190.10">
    <property type="entry name" value="Periplasmic binding protein-like II"/>
    <property type="match status" value="2"/>
</dbReference>
<dbReference type="CDD" id="cd13624">
    <property type="entry name" value="PBP2_Arg_Lys_His"/>
    <property type="match status" value="1"/>
</dbReference>
<dbReference type="EMBL" id="AP017312">
    <property type="protein sequence ID" value="BAU27503.1"/>
    <property type="molecule type" value="Genomic_DNA"/>
</dbReference>
<dbReference type="KEGG" id="asoc:CB4_01677"/>
<organism evidence="2 3">
    <name type="scientific">Aneurinibacillus soli</name>
    <dbReference type="NCBI Taxonomy" id="1500254"/>
    <lineage>
        <taxon>Bacteria</taxon>
        <taxon>Bacillati</taxon>
        <taxon>Bacillota</taxon>
        <taxon>Bacilli</taxon>
        <taxon>Bacillales</taxon>
        <taxon>Paenibacillaceae</taxon>
        <taxon>Aneurinibacillus group</taxon>
        <taxon>Aneurinibacillus</taxon>
    </lineage>
</organism>
<keyword evidence="3" id="KW-1185">Reference proteome</keyword>
<name>A0A0U5B2G7_9BACL</name>
<accession>A0A0U5B2G7</accession>
<dbReference type="PROSITE" id="PS51257">
    <property type="entry name" value="PROKAR_LIPOPROTEIN"/>
    <property type="match status" value="1"/>
</dbReference>
<dbReference type="PANTHER" id="PTHR35936">
    <property type="entry name" value="MEMBRANE-BOUND LYTIC MUREIN TRANSGLYCOSYLASE F"/>
    <property type="match status" value="1"/>
</dbReference>
<dbReference type="AlphaFoldDB" id="A0A0U5B2G7"/>
<dbReference type="InterPro" id="IPR001320">
    <property type="entry name" value="Iontro_rcpt_C"/>
</dbReference>
<dbReference type="GO" id="GO:0015276">
    <property type="term" value="F:ligand-gated monoatomic ion channel activity"/>
    <property type="evidence" value="ECO:0007669"/>
    <property type="project" value="InterPro"/>
</dbReference>
<dbReference type="SUPFAM" id="SSF53850">
    <property type="entry name" value="Periplasmic binding protein-like II"/>
    <property type="match status" value="1"/>
</dbReference>
<dbReference type="SMART" id="SM00062">
    <property type="entry name" value="PBPb"/>
    <property type="match status" value="1"/>
</dbReference>
<evidence type="ECO:0000313" key="2">
    <source>
        <dbReference type="EMBL" id="BAU27503.1"/>
    </source>
</evidence>
<dbReference type="Proteomes" id="UP000217696">
    <property type="component" value="Chromosome"/>
</dbReference>
<dbReference type="PANTHER" id="PTHR35936:SF17">
    <property type="entry name" value="ARGININE-BINDING EXTRACELLULAR PROTEIN ARTP"/>
    <property type="match status" value="1"/>
</dbReference>
<protein>
    <submittedName>
        <fullName evidence="2">ABC transporter arginine-binding protein 1</fullName>
    </submittedName>
</protein>